<evidence type="ECO:0000256" key="1">
    <source>
        <dbReference type="SAM" id="Coils"/>
    </source>
</evidence>
<evidence type="ECO:0000313" key="4">
    <source>
        <dbReference type="Proteomes" id="UP000182762"/>
    </source>
</evidence>
<feature type="coiled-coil region" evidence="1">
    <location>
        <begin position="10"/>
        <end position="37"/>
    </location>
</feature>
<keyword evidence="4" id="KW-1185">Reference proteome</keyword>
<accession>A0A1I6C7A0</accession>
<reference evidence="3 4" key="1">
    <citation type="submission" date="2016-10" db="EMBL/GenBank/DDBJ databases">
        <authorList>
            <person name="Varghese N."/>
            <person name="Submissions S."/>
        </authorList>
    </citation>
    <scope>NUCLEOTIDE SEQUENCE [LARGE SCALE GENOMIC DNA]</scope>
    <source>
        <strain evidence="3 4">DSM 13796</strain>
    </source>
</reference>
<feature type="region of interest" description="Disordered" evidence="2">
    <location>
        <begin position="70"/>
        <end position="90"/>
    </location>
</feature>
<dbReference type="RefSeq" id="WP_061802922.1">
    <property type="nucleotide sequence ID" value="NZ_FOXX01000031.1"/>
</dbReference>
<comment type="caution">
    <text evidence="3">The sequence shown here is derived from an EMBL/GenBank/DDBJ whole genome shotgun (WGS) entry which is preliminary data.</text>
</comment>
<evidence type="ECO:0000256" key="2">
    <source>
        <dbReference type="SAM" id="MobiDB-lite"/>
    </source>
</evidence>
<evidence type="ECO:0000313" key="3">
    <source>
        <dbReference type="EMBL" id="SFQ89066.1"/>
    </source>
</evidence>
<dbReference type="EMBL" id="FOXX01000031">
    <property type="protein sequence ID" value="SFQ89066.1"/>
    <property type="molecule type" value="Genomic_DNA"/>
</dbReference>
<sequence>MPRKDPAKKIDSIQEQIKKLQEQLKEQERKRDEELGKIFREEWGIEDLETAQLIISELKPKVETLLNQSEVEEVQSEQSNFSEHRETVHQ</sequence>
<gene>
    <name evidence="3" type="ORF">SAMN02745910_05189</name>
</gene>
<organism evidence="3 4">
    <name type="scientific">Priestia endophytica DSM 13796</name>
    <dbReference type="NCBI Taxonomy" id="1121089"/>
    <lineage>
        <taxon>Bacteria</taxon>
        <taxon>Bacillati</taxon>
        <taxon>Bacillota</taxon>
        <taxon>Bacilli</taxon>
        <taxon>Bacillales</taxon>
        <taxon>Bacillaceae</taxon>
        <taxon>Priestia</taxon>
    </lineage>
</organism>
<keyword evidence="1" id="KW-0175">Coiled coil</keyword>
<proteinExistence type="predicted"/>
<protein>
    <submittedName>
        <fullName evidence="3">Uncharacterized protein</fullName>
    </submittedName>
</protein>
<dbReference type="GeneID" id="93713691"/>
<name>A0A1I6C7A0_9BACI</name>
<dbReference type="Proteomes" id="UP000182762">
    <property type="component" value="Unassembled WGS sequence"/>
</dbReference>